<protein>
    <recommendedName>
        <fullName evidence="2">Cytochrome P460 domain-containing protein</fullName>
    </recommendedName>
</protein>
<dbReference type="PATRIC" id="fig|1288298.3.peg.977"/>
<dbReference type="Proteomes" id="UP000030021">
    <property type="component" value="Unassembled WGS sequence"/>
</dbReference>
<evidence type="ECO:0000313" key="4">
    <source>
        <dbReference type="Proteomes" id="UP000030021"/>
    </source>
</evidence>
<organism evidence="3 4">
    <name type="scientific">Roseovarius mucosus DSM 17069</name>
    <dbReference type="NCBI Taxonomy" id="1288298"/>
    <lineage>
        <taxon>Bacteria</taxon>
        <taxon>Pseudomonadati</taxon>
        <taxon>Pseudomonadota</taxon>
        <taxon>Alphaproteobacteria</taxon>
        <taxon>Rhodobacterales</taxon>
        <taxon>Roseobacteraceae</taxon>
        <taxon>Roseovarius</taxon>
    </lineage>
</organism>
<gene>
    <name evidence="3" type="ORF">rosmuc_00964</name>
</gene>
<evidence type="ECO:0000313" key="3">
    <source>
        <dbReference type="EMBL" id="KGM88998.1"/>
    </source>
</evidence>
<dbReference type="STRING" id="215743.ROSMUCSMR3_00992"/>
<feature type="chain" id="PRO_5001970272" description="Cytochrome P460 domain-containing protein" evidence="1">
    <location>
        <begin position="24"/>
        <end position="195"/>
    </location>
</feature>
<dbReference type="eggNOG" id="ENOG5032FJK">
    <property type="taxonomic scope" value="Bacteria"/>
</dbReference>
<evidence type="ECO:0000256" key="1">
    <source>
        <dbReference type="SAM" id="SignalP"/>
    </source>
</evidence>
<dbReference type="OrthoDB" id="34396at2"/>
<proteinExistence type="predicted"/>
<dbReference type="InterPro" id="IPR038142">
    <property type="entry name" value="Cytochrome_P460_sp"/>
</dbReference>
<dbReference type="Gene3D" id="3.50.70.20">
    <property type="entry name" value="Cytochrome P460"/>
    <property type="match status" value="1"/>
</dbReference>
<name>A0A0A0HSE5_9RHOB</name>
<dbReference type="CDD" id="cd20716">
    <property type="entry name" value="cyt_P460_fam"/>
    <property type="match status" value="1"/>
</dbReference>
<dbReference type="Pfam" id="PF16694">
    <property type="entry name" value="Cytochrome_P460"/>
    <property type="match status" value="1"/>
</dbReference>
<dbReference type="HOGENOM" id="CLU_1394861_0_0_5"/>
<evidence type="ECO:0000259" key="2">
    <source>
        <dbReference type="Pfam" id="PF16694"/>
    </source>
</evidence>
<accession>A0A0A0HSE5</accession>
<feature type="signal peptide" evidence="1">
    <location>
        <begin position="1"/>
        <end position="23"/>
    </location>
</feature>
<feature type="domain" description="Cytochrome P460" evidence="2">
    <location>
        <begin position="66"/>
        <end position="184"/>
    </location>
</feature>
<dbReference type="AlphaFoldDB" id="A0A0A0HSE5"/>
<sequence length="195" mass="20898">MNRQLFAAATLMASLSFAQTAHAAECAVAVDDPFALEAAAIEEIYACIKDEMVAGYAKEGDAVASAYRDWTVSSTRPAVAGAHGNRLLYTFANDIAAEQYLKYATEGVNMPVGSVLAKESITISAKKKAAVPGPLFIMTKGEPGSAPETADWVYGGIQPNGKPMKFKQSFCHDCHVAWEAQDMLAYPLEEVRLAN</sequence>
<comment type="caution">
    <text evidence="3">The sequence shown here is derived from an EMBL/GenBank/DDBJ whole genome shotgun (WGS) entry which is preliminary data.</text>
</comment>
<dbReference type="EMBL" id="AONH01000004">
    <property type="protein sequence ID" value="KGM88998.1"/>
    <property type="molecule type" value="Genomic_DNA"/>
</dbReference>
<dbReference type="RefSeq" id="WP_037270518.1">
    <property type="nucleotide sequence ID" value="NZ_KN293977.1"/>
</dbReference>
<reference evidence="3 4" key="1">
    <citation type="submission" date="2013-01" db="EMBL/GenBank/DDBJ databases">
        <authorList>
            <person name="Fiebig A."/>
            <person name="Goeker M."/>
            <person name="Klenk H.-P.P."/>
        </authorList>
    </citation>
    <scope>NUCLEOTIDE SEQUENCE [LARGE SCALE GENOMIC DNA]</scope>
    <source>
        <strain evidence="3 4">DSM 17069</strain>
    </source>
</reference>
<dbReference type="InterPro" id="IPR032033">
    <property type="entry name" value="Cytochrome_P460"/>
</dbReference>
<keyword evidence="1" id="KW-0732">Signal</keyword>